<keyword evidence="3" id="KW-0106">Calcium</keyword>
<dbReference type="PANTHER" id="PTHR22801">
    <property type="entry name" value="LITHOSTATHINE"/>
    <property type="match status" value="1"/>
</dbReference>
<dbReference type="Proteomes" id="UP000001554">
    <property type="component" value="Chromosome 10"/>
</dbReference>
<feature type="domain" description="Apple" evidence="7">
    <location>
        <begin position="429"/>
        <end position="508"/>
    </location>
</feature>
<dbReference type="Gene3D" id="2.60.120.260">
    <property type="entry name" value="Galactose-binding domain-like"/>
    <property type="match status" value="1"/>
</dbReference>
<evidence type="ECO:0000259" key="6">
    <source>
        <dbReference type="PROSITE" id="PS50041"/>
    </source>
</evidence>
<keyword evidence="4" id="KW-1015">Disulfide bond</keyword>
<dbReference type="InterPro" id="IPR008979">
    <property type="entry name" value="Galactose-bd-like_sf"/>
</dbReference>
<name>A0A9J7LVD1_BRAFL</name>
<keyword evidence="1" id="KW-0479">Metal-binding</keyword>
<feature type="domain" description="C-type lectin" evidence="6">
    <location>
        <begin position="654"/>
        <end position="736"/>
    </location>
</feature>
<evidence type="ECO:0000313" key="9">
    <source>
        <dbReference type="RefSeq" id="XP_035689154.1"/>
    </source>
</evidence>
<dbReference type="InterPro" id="IPR001304">
    <property type="entry name" value="C-type_lectin-like"/>
</dbReference>
<evidence type="ECO:0000259" key="5">
    <source>
        <dbReference type="PROSITE" id="PS50022"/>
    </source>
</evidence>
<dbReference type="CDD" id="cd01100">
    <property type="entry name" value="APPLE_Factor_XI_like"/>
    <property type="match status" value="1"/>
</dbReference>
<evidence type="ECO:0000256" key="3">
    <source>
        <dbReference type="ARBA" id="ARBA00022837"/>
    </source>
</evidence>
<evidence type="ECO:0000313" key="8">
    <source>
        <dbReference type="Proteomes" id="UP000001554"/>
    </source>
</evidence>
<dbReference type="SUPFAM" id="SSF49785">
    <property type="entry name" value="Galactose-binding domain-like"/>
    <property type="match status" value="1"/>
</dbReference>
<dbReference type="Pfam" id="PF00024">
    <property type="entry name" value="PAN_1"/>
    <property type="match status" value="1"/>
</dbReference>
<dbReference type="GO" id="GO:0046872">
    <property type="term" value="F:metal ion binding"/>
    <property type="evidence" value="ECO:0007669"/>
    <property type="project" value="UniProtKB-KW"/>
</dbReference>
<feature type="domain" description="C-type lectin" evidence="6">
    <location>
        <begin position="515"/>
        <end position="636"/>
    </location>
</feature>
<dbReference type="PROSITE" id="PS00615">
    <property type="entry name" value="C_TYPE_LECTIN_1"/>
    <property type="match status" value="2"/>
</dbReference>
<dbReference type="PROSITE" id="PS50022">
    <property type="entry name" value="FA58C_3"/>
    <property type="match status" value="1"/>
</dbReference>
<evidence type="ECO:0000256" key="2">
    <source>
        <dbReference type="ARBA" id="ARBA00022737"/>
    </source>
</evidence>
<dbReference type="FunFam" id="3.10.100.10:FF:000192">
    <property type="entry name" value="Uncharacterized protein"/>
    <property type="match status" value="1"/>
</dbReference>
<dbReference type="InterPro" id="IPR016187">
    <property type="entry name" value="CTDL_fold"/>
</dbReference>
<dbReference type="CDD" id="cd00037">
    <property type="entry name" value="CLECT"/>
    <property type="match status" value="3"/>
</dbReference>
<dbReference type="InterPro" id="IPR050801">
    <property type="entry name" value="Ca-Dep_Lectins_ImmuneDev"/>
</dbReference>
<keyword evidence="2" id="KW-0677">Repeat</keyword>
<dbReference type="InterPro" id="IPR018378">
    <property type="entry name" value="C-type_lectin_CS"/>
</dbReference>
<dbReference type="SUPFAM" id="SSF56436">
    <property type="entry name" value="C-type lectin-like"/>
    <property type="match status" value="3"/>
</dbReference>
<sequence>MTSTLPPVTPTTKVTATLTALTTTMSSVTTTMPGETTKIPAVTTTVPAVITTLPAVTTTLPAVTTTLPAVTTTLPAVTTTLSGVTTKIPAVTTTVPAVTNTLPVATTIPLEVTSKLPDMTTTYKKYLLLTTSVTRRRKYLETTKQETSTYMKGFPGYTERSGTWYKVVAVSMTYVAAAQTCAADGGRLAVVKSQDVQDFLVAMIAEVNAGTDYWIGLLQMTGGWTWSDGTAVNSGFTNWAPGEPNNVDEQCGQLLQVRGFKWDDTRCYYQKHFVCQIGKGNLAIGKTATQSSDFVHLGEALGAGKAVDGSRATDIKPGKACTHTENEYQPWWKVDLSRTYTIKQISILNRGDCCGERLKNFMVRVGPNEDFAQNDQCGEMYTGTPEDGQTIVVYCSPPIPGRYVSVQLMGREDNLSLCEVEVYAETGTCGLSAFRHVPRTDCYGSDISRVTGVTLQDCAEACCADSTCLSFQYNIGIECYVKSRLCSDEEKVSLSSGNMYDRIHLPACHNGYQIHNNICYKAFNMQMTFLDASWTCRTEGGSLAMPKDAGTDDFLVSLKKDVDERGRFRFGLADRRQEGVWEWVDGTPLGGYSAWMPGEPNNDNDEDCVLYYDRKTNDGKTWNDDKCSSAKKFICEVKLPAPMIDNCQVGYKLLARTCIRIYFREVGHKDARKICETDGATLAMPKTEELDQALRSFVHKEGHNAQFWIGLRNKPLIFHKLSKRHWIWEDGSTLGYYKVRCSRHASLSPNRNRFKYTFYVIVELEKL</sequence>
<feature type="domain" description="F5/8 type C" evidence="5">
    <location>
        <begin position="272"/>
        <end position="425"/>
    </location>
</feature>
<dbReference type="SMART" id="SM00607">
    <property type="entry name" value="FTP"/>
    <property type="match status" value="1"/>
</dbReference>
<proteinExistence type="predicted"/>
<dbReference type="Gene3D" id="3.10.100.10">
    <property type="entry name" value="Mannose-Binding Protein A, subunit A"/>
    <property type="match status" value="3"/>
</dbReference>
<reference evidence="8" key="1">
    <citation type="journal article" date="2020" name="Nat. Ecol. Evol.">
        <title>Deeply conserved synteny resolves early events in vertebrate evolution.</title>
        <authorList>
            <person name="Simakov O."/>
            <person name="Marletaz F."/>
            <person name="Yue J.X."/>
            <person name="O'Connell B."/>
            <person name="Jenkins J."/>
            <person name="Brandt A."/>
            <person name="Calef R."/>
            <person name="Tung C.H."/>
            <person name="Huang T.K."/>
            <person name="Schmutz J."/>
            <person name="Satoh N."/>
            <person name="Yu J.K."/>
            <person name="Putnam N.H."/>
            <person name="Green R.E."/>
            <person name="Rokhsar D.S."/>
        </authorList>
    </citation>
    <scope>NUCLEOTIDE SEQUENCE [LARGE SCALE GENOMIC DNA]</scope>
    <source>
        <strain evidence="8">S238N-H82</strain>
    </source>
</reference>
<accession>A0A9J7LVD1</accession>
<dbReference type="Pfam" id="PF22633">
    <property type="entry name" value="F5_F8_type_C_2"/>
    <property type="match status" value="1"/>
</dbReference>
<keyword evidence="8" id="KW-1185">Reference proteome</keyword>
<dbReference type="InterPro" id="IPR000177">
    <property type="entry name" value="Apple"/>
</dbReference>
<dbReference type="SMART" id="SM00034">
    <property type="entry name" value="CLECT"/>
    <property type="match status" value="3"/>
</dbReference>
<evidence type="ECO:0000259" key="7">
    <source>
        <dbReference type="PROSITE" id="PS50948"/>
    </source>
</evidence>
<evidence type="ECO:0000256" key="4">
    <source>
        <dbReference type="ARBA" id="ARBA00023157"/>
    </source>
</evidence>
<gene>
    <name evidence="9" type="primary">LOC118424620</name>
</gene>
<dbReference type="PROSITE" id="PS50041">
    <property type="entry name" value="C_TYPE_LECTIN_2"/>
    <property type="match status" value="3"/>
</dbReference>
<dbReference type="InterPro" id="IPR003609">
    <property type="entry name" value="Pan_app"/>
</dbReference>
<dbReference type="KEGG" id="bfo:118424620"/>
<dbReference type="GeneID" id="118424620"/>
<dbReference type="InterPro" id="IPR016186">
    <property type="entry name" value="C-type_lectin-like/link_sf"/>
</dbReference>
<reference evidence="9" key="2">
    <citation type="submission" date="2025-08" db="UniProtKB">
        <authorList>
            <consortium name="RefSeq"/>
        </authorList>
    </citation>
    <scope>IDENTIFICATION</scope>
    <source>
        <strain evidence="9">S238N-H82</strain>
        <tissue evidence="9">Testes</tissue>
    </source>
</reference>
<dbReference type="InterPro" id="IPR000421">
    <property type="entry name" value="FA58C"/>
</dbReference>
<dbReference type="OrthoDB" id="547680at2759"/>
<protein>
    <submittedName>
        <fullName evidence="9">Macrophage mannose receptor 1-like</fullName>
    </submittedName>
</protein>
<dbReference type="Pfam" id="PF00059">
    <property type="entry name" value="Lectin_C"/>
    <property type="match status" value="3"/>
</dbReference>
<organism evidence="8 9">
    <name type="scientific">Branchiostoma floridae</name>
    <name type="common">Florida lancelet</name>
    <name type="synonym">Amphioxus</name>
    <dbReference type="NCBI Taxonomy" id="7739"/>
    <lineage>
        <taxon>Eukaryota</taxon>
        <taxon>Metazoa</taxon>
        <taxon>Chordata</taxon>
        <taxon>Cephalochordata</taxon>
        <taxon>Leptocardii</taxon>
        <taxon>Amphioxiformes</taxon>
        <taxon>Branchiostomatidae</taxon>
        <taxon>Branchiostoma</taxon>
    </lineage>
</organism>
<dbReference type="PROSITE" id="PS50948">
    <property type="entry name" value="PAN"/>
    <property type="match status" value="1"/>
</dbReference>
<evidence type="ECO:0000256" key="1">
    <source>
        <dbReference type="ARBA" id="ARBA00022723"/>
    </source>
</evidence>
<dbReference type="OMA" id="THTENEY"/>
<feature type="domain" description="C-type lectin" evidence="6">
    <location>
        <begin position="165"/>
        <end position="276"/>
    </location>
</feature>
<dbReference type="PANTHER" id="PTHR22801:SF63">
    <property type="entry name" value="C-TYPE LECTIN DOMAIN-CONTAINING PROTEIN"/>
    <property type="match status" value="1"/>
</dbReference>
<dbReference type="AlphaFoldDB" id="A0A9J7LVD1"/>
<dbReference type="RefSeq" id="XP_035689154.1">
    <property type="nucleotide sequence ID" value="XM_035833261.1"/>
</dbReference>
<dbReference type="InterPro" id="IPR006585">
    <property type="entry name" value="FTP1"/>
</dbReference>
<dbReference type="GO" id="GO:0005576">
    <property type="term" value="C:extracellular region"/>
    <property type="evidence" value="ECO:0007669"/>
    <property type="project" value="InterPro"/>
</dbReference>
<dbReference type="GO" id="GO:0006508">
    <property type="term" value="P:proteolysis"/>
    <property type="evidence" value="ECO:0007669"/>
    <property type="project" value="InterPro"/>
</dbReference>